<feature type="region of interest" description="Disordered" evidence="4">
    <location>
        <begin position="678"/>
        <end position="705"/>
    </location>
</feature>
<feature type="domain" description="RRM" evidence="5">
    <location>
        <begin position="271"/>
        <end position="350"/>
    </location>
</feature>
<reference evidence="6 7" key="1">
    <citation type="submission" date="2023-10" db="EMBL/GenBank/DDBJ databases">
        <title>Comparative genomics analysis reveals potential genetic determinants of host preference in Cryptosporidium xiaoi.</title>
        <authorList>
            <person name="Xiao L."/>
            <person name="Li J."/>
        </authorList>
    </citation>
    <scope>NUCLEOTIDE SEQUENCE [LARGE SCALE GENOMIC DNA]</scope>
    <source>
        <strain evidence="6 7">52996</strain>
    </source>
</reference>
<dbReference type="GO" id="GO:0003723">
    <property type="term" value="F:RNA binding"/>
    <property type="evidence" value="ECO:0007669"/>
    <property type="project" value="UniProtKB-UniRule"/>
</dbReference>
<dbReference type="PROSITE" id="PS50102">
    <property type="entry name" value="RRM"/>
    <property type="match status" value="2"/>
</dbReference>
<dbReference type="InterPro" id="IPR000504">
    <property type="entry name" value="RRM_dom"/>
</dbReference>
<dbReference type="InterPro" id="IPR012677">
    <property type="entry name" value="Nucleotide-bd_a/b_plait_sf"/>
</dbReference>
<feature type="domain" description="RRM" evidence="5">
    <location>
        <begin position="368"/>
        <end position="448"/>
    </location>
</feature>
<keyword evidence="7" id="KW-1185">Reference proteome</keyword>
<dbReference type="Gene3D" id="3.30.70.330">
    <property type="match status" value="2"/>
</dbReference>
<comment type="caution">
    <text evidence="6">The sequence shown here is derived from an EMBL/GenBank/DDBJ whole genome shotgun (WGS) entry which is preliminary data.</text>
</comment>
<evidence type="ECO:0000256" key="3">
    <source>
        <dbReference type="PROSITE-ProRule" id="PRU00176"/>
    </source>
</evidence>
<dbReference type="Proteomes" id="UP001311799">
    <property type="component" value="Unassembled WGS sequence"/>
</dbReference>
<evidence type="ECO:0000256" key="2">
    <source>
        <dbReference type="ARBA" id="ARBA00022884"/>
    </source>
</evidence>
<protein>
    <recommendedName>
        <fullName evidence="5">RRM domain-containing protein</fullName>
    </recommendedName>
</protein>
<dbReference type="PANTHER" id="PTHR24012">
    <property type="entry name" value="RNA BINDING PROTEIN"/>
    <property type="match status" value="1"/>
</dbReference>
<dbReference type="AlphaFoldDB" id="A0AAV9XV53"/>
<proteinExistence type="predicted"/>
<name>A0AAV9XV53_9CRYT</name>
<evidence type="ECO:0000256" key="4">
    <source>
        <dbReference type="SAM" id="MobiDB-lite"/>
    </source>
</evidence>
<organism evidence="6 7">
    <name type="scientific">Cryptosporidium xiaoi</name>
    <dbReference type="NCBI Taxonomy" id="659607"/>
    <lineage>
        <taxon>Eukaryota</taxon>
        <taxon>Sar</taxon>
        <taxon>Alveolata</taxon>
        <taxon>Apicomplexa</taxon>
        <taxon>Conoidasida</taxon>
        <taxon>Coccidia</taxon>
        <taxon>Eucoccidiorida</taxon>
        <taxon>Eimeriorina</taxon>
        <taxon>Cryptosporidiidae</taxon>
        <taxon>Cryptosporidium</taxon>
    </lineage>
</organism>
<gene>
    <name evidence="6" type="ORF">RS030_3460</name>
</gene>
<dbReference type="SMART" id="SM00360">
    <property type="entry name" value="RRM"/>
    <property type="match status" value="2"/>
</dbReference>
<dbReference type="Pfam" id="PF00076">
    <property type="entry name" value="RRM_1"/>
    <property type="match status" value="2"/>
</dbReference>
<evidence type="ECO:0000313" key="7">
    <source>
        <dbReference type="Proteomes" id="UP001311799"/>
    </source>
</evidence>
<dbReference type="EMBL" id="JAWDEY010000031">
    <property type="protein sequence ID" value="KAK6588638.1"/>
    <property type="molecule type" value="Genomic_DNA"/>
</dbReference>
<evidence type="ECO:0000256" key="1">
    <source>
        <dbReference type="ARBA" id="ARBA00022737"/>
    </source>
</evidence>
<keyword evidence="1" id="KW-0677">Repeat</keyword>
<accession>A0AAV9XV53</accession>
<feature type="compositionally biased region" description="Basic and acidic residues" evidence="4">
    <location>
        <begin position="692"/>
        <end position="703"/>
    </location>
</feature>
<evidence type="ECO:0000313" key="6">
    <source>
        <dbReference type="EMBL" id="KAK6588638.1"/>
    </source>
</evidence>
<keyword evidence="2 3" id="KW-0694">RNA-binding</keyword>
<dbReference type="InterPro" id="IPR035979">
    <property type="entry name" value="RBD_domain_sf"/>
</dbReference>
<dbReference type="SUPFAM" id="SSF54928">
    <property type="entry name" value="RNA-binding domain, RBD"/>
    <property type="match status" value="2"/>
</dbReference>
<evidence type="ECO:0000259" key="5">
    <source>
        <dbReference type="PROSITE" id="PS50102"/>
    </source>
</evidence>
<sequence length="724" mass="80979">MNDNNYIPGGNMNWSDVRQNLDMKMDNGVKMNNMNINETPKMMFNRSNSFPVSIHSNNEESYVVNFDQIATTGRRNEISTLIPNIRDANSIFLDDHISFIGSKETNSYFDNTSKYQRSVTTDFSNNLKYFGINCGNSEMFVNSGCVTPSYSRSNSDLSSYLEKNDKYDNSSDYSLNRSSGSTIGSLGMEFSGNFHQNDSPNHSLSPTHSIPPGSIIRYNNNDLTQENLNKIERNSRQGVSFSSLTSDQLRDIGFLNKQNNRRRSKRGYAPVKLFVNRVPKHMTNEELLSIFNKYGLVVECNIIKDSNGPRGCAFIRFSNIYEAQNAILCIHGKTILDKEVGPIQVKYADGEIERLGLSPDVQPCGESIKVFVGSLPKNCTEDQLLLLFKQFGHVDEVHIIRDNNKQSKCSAFVTFPRKFMAENAIMFLDKKYIFDNSKRPIEVRLAKSRAKQRQNQAQDQIYSQNMSQLSIQGINFYDSRHYTGNFALGQSGYENFEAEMNKQMNVVPGYKDVSAFSGTNSNVSNTIPERGGGCDFSSNPDNGRYEDYIGSLSCNNNINNSNNNGYAAGGFGSIMGGINSSDGSNNYIGNNLKNSYHSRSTNNKNDDFYDRMNNSYKQRNYQTYSDFNGIQVVGKNNSTHPEIISNGNDVATTHSSEQGGNKASANEYKQVLYSSNLSLHKEGGGGGGGGGRSREPRPIKNEEDLGNFVPSNLIDLWSKPILNI</sequence>